<comment type="caution">
    <text evidence="1">The sequence shown here is derived from an EMBL/GenBank/DDBJ whole genome shotgun (WGS) entry which is preliminary data.</text>
</comment>
<dbReference type="RefSeq" id="WP_322421215.1">
    <property type="nucleotide sequence ID" value="NZ_JAXQNN010000002.1"/>
</dbReference>
<evidence type="ECO:0000313" key="1">
    <source>
        <dbReference type="EMBL" id="MDZ5712241.1"/>
    </source>
</evidence>
<sequence>MNDKSKVRMREQIESVIEKIEAAFPDLLIFQDEISANELKAFQDGEDYFCIVFTTGDFNSGDSKKFLTQDFMLDYYSENRDDVDEMIIDLITLMDQVKTFEFETTAKQRFKVKDTERYVDVTAIEFKRKVQYECSV</sequence>
<keyword evidence="2" id="KW-1185">Reference proteome</keyword>
<proteinExistence type="predicted"/>
<protein>
    <submittedName>
        <fullName evidence="1">Uncharacterized protein</fullName>
    </submittedName>
</protein>
<name>A0ABU5KMS2_9BACL</name>
<dbReference type="Proteomes" id="UP001292084">
    <property type="component" value="Unassembled WGS sequence"/>
</dbReference>
<evidence type="ECO:0000313" key="2">
    <source>
        <dbReference type="Proteomes" id="UP001292084"/>
    </source>
</evidence>
<reference evidence="1 2" key="1">
    <citation type="submission" date="2023-12" db="EMBL/GenBank/DDBJ databases">
        <title>Jeotgalibacillus haloalkaliphilus sp. nov., a novel salt-tolerant bacteria, isolated from the estuary of the Fenhe River into the Yellow River.</title>
        <authorList>
            <person name="Li Y."/>
        </authorList>
    </citation>
    <scope>NUCLEOTIDE SEQUENCE [LARGE SCALE GENOMIC DNA]</scope>
    <source>
        <strain evidence="1 2">HH7-29</strain>
    </source>
</reference>
<organism evidence="1 2">
    <name type="scientific">Jeotgalibacillus haloalkalitolerans</name>
    <dbReference type="NCBI Taxonomy" id="3104292"/>
    <lineage>
        <taxon>Bacteria</taxon>
        <taxon>Bacillati</taxon>
        <taxon>Bacillota</taxon>
        <taxon>Bacilli</taxon>
        <taxon>Bacillales</taxon>
        <taxon>Caryophanaceae</taxon>
        <taxon>Jeotgalibacillus</taxon>
    </lineage>
</organism>
<accession>A0ABU5KMS2</accession>
<dbReference type="EMBL" id="JAXQNN010000002">
    <property type="protein sequence ID" value="MDZ5712241.1"/>
    <property type="molecule type" value="Genomic_DNA"/>
</dbReference>
<gene>
    <name evidence="1" type="ORF">UFB30_08360</name>
</gene>